<feature type="domain" description="Metallo-beta-lactamase" evidence="5">
    <location>
        <begin position="60"/>
        <end position="231"/>
    </location>
</feature>
<sequence>MSPVATPRTIEVAGWTIHALREGTLRLDGGAMWGVVPKNIWAKLTPPAADNTIELATRPYLCVKGDRVLLIEAGVGDRWESKYKGIYHLDGGYLEQSLAWAGYAPEQVTDAVASHGHWDHIGGWVVDRGDGPVPLLPNARHWLEATEVERCLHPDHVRRGSYRPEDLQPLVDRDLVHTFEGTTEILPEVEVRPVGGHSDGVGPVIVGPRGGERAIFWADVVPTTHHVQPPYIMAYDIDVVRSFEVRKALLEEAARERWTGLFYHDTDVPFARVAQDGRRFVVEPV</sequence>
<evidence type="ECO:0000313" key="6">
    <source>
        <dbReference type="EMBL" id="QDU84228.1"/>
    </source>
</evidence>
<dbReference type="GO" id="GO:0046872">
    <property type="term" value="F:metal ion binding"/>
    <property type="evidence" value="ECO:0007669"/>
    <property type="project" value="UniProtKB-KW"/>
</dbReference>
<dbReference type="Pfam" id="PF00753">
    <property type="entry name" value="Lactamase_B"/>
    <property type="match status" value="1"/>
</dbReference>
<proteinExistence type="inferred from homology"/>
<keyword evidence="4" id="KW-0862">Zinc</keyword>
<organism evidence="6 7">
    <name type="scientific">Rohdeia mirabilis</name>
    <dbReference type="NCBI Taxonomy" id="2528008"/>
    <lineage>
        <taxon>Bacteria</taxon>
        <taxon>Pseudomonadati</taxon>
        <taxon>Planctomycetota</taxon>
        <taxon>Planctomycetia</taxon>
        <taxon>Planctomycetia incertae sedis</taxon>
        <taxon>Rohdeia</taxon>
    </lineage>
</organism>
<evidence type="ECO:0000313" key="7">
    <source>
        <dbReference type="Proteomes" id="UP000319342"/>
    </source>
</evidence>
<dbReference type="Gene3D" id="3.60.15.10">
    <property type="entry name" value="Ribonuclease Z/Hydroxyacylglutathione hydrolase-like"/>
    <property type="match status" value="1"/>
</dbReference>
<gene>
    <name evidence="6" type="primary">ytnP</name>
    <name evidence="6" type="ORF">Pla163_13350</name>
</gene>
<accession>A0A518CYC7</accession>
<dbReference type="InterPro" id="IPR051013">
    <property type="entry name" value="MBL_superfamily_lactonases"/>
</dbReference>
<evidence type="ECO:0000259" key="5">
    <source>
        <dbReference type="Pfam" id="PF00753"/>
    </source>
</evidence>
<keyword evidence="3 6" id="KW-0378">Hydrolase</keyword>
<evidence type="ECO:0000256" key="1">
    <source>
        <dbReference type="ARBA" id="ARBA00007749"/>
    </source>
</evidence>
<keyword evidence="7" id="KW-1185">Reference proteome</keyword>
<dbReference type="Proteomes" id="UP000319342">
    <property type="component" value="Chromosome"/>
</dbReference>
<dbReference type="InterPro" id="IPR001279">
    <property type="entry name" value="Metallo-B-lactamas"/>
</dbReference>
<evidence type="ECO:0000256" key="3">
    <source>
        <dbReference type="ARBA" id="ARBA00022801"/>
    </source>
</evidence>
<evidence type="ECO:0000256" key="4">
    <source>
        <dbReference type="ARBA" id="ARBA00022833"/>
    </source>
</evidence>
<dbReference type="EC" id="3.1.1.-" evidence="6"/>
<protein>
    <submittedName>
        <fullName evidence="6">Putative quorum-quenching lactonase YtnP</fullName>
        <ecNumber evidence="6">3.1.1.-</ecNumber>
    </submittedName>
</protein>
<dbReference type="PANTHER" id="PTHR42978:SF6">
    <property type="entry name" value="QUORUM-QUENCHING LACTONASE YTNP-RELATED"/>
    <property type="match status" value="1"/>
</dbReference>
<keyword evidence="2" id="KW-0479">Metal-binding</keyword>
<dbReference type="PANTHER" id="PTHR42978">
    <property type="entry name" value="QUORUM-QUENCHING LACTONASE YTNP-RELATED-RELATED"/>
    <property type="match status" value="1"/>
</dbReference>
<dbReference type="GO" id="GO:0016787">
    <property type="term" value="F:hydrolase activity"/>
    <property type="evidence" value="ECO:0007669"/>
    <property type="project" value="UniProtKB-KW"/>
</dbReference>
<dbReference type="RefSeq" id="WP_145185398.1">
    <property type="nucleotide sequence ID" value="NZ_CP036290.1"/>
</dbReference>
<evidence type="ECO:0000256" key="2">
    <source>
        <dbReference type="ARBA" id="ARBA00022723"/>
    </source>
</evidence>
<dbReference type="EMBL" id="CP036290">
    <property type="protein sequence ID" value="QDU84228.1"/>
    <property type="molecule type" value="Genomic_DNA"/>
</dbReference>
<comment type="similarity">
    <text evidence="1">Belongs to the metallo-beta-lactamase superfamily.</text>
</comment>
<dbReference type="AlphaFoldDB" id="A0A518CYC7"/>
<reference evidence="6 7" key="1">
    <citation type="submission" date="2019-02" db="EMBL/GenBank/DDBJ databases">
        <title>Deep-cultivation of Planctomycetes and their phenomic and genomic characterization uncovers novel biology.</title>
        <authorList>
            <person name="Wiegand S."/>
            <person name="Jogler M."/>
            <person name="Boedeker C."/>
            <person name="Pinto D."/>
            <person name="Vollmers J."/>
            <person name="Rivas-Marin E."/>
            <person name="Kohn T."/>
            <person name="Peeters S.H."/>
            <person name="Heuer A."/>
            <person name="Rast P."/>
            <person name="Oberbeckmann S."/>
            <person name="Bunk B."/>
            <person name="Jeske O."/>
            <person name="Meyerdierks A."/>
            <person name="Storesund J.E."/>
            <person name="Kallscheuer N."/>
            <person name="Luecker S."/>
            <person name="Lage O.M."/>
            <person name="Pohl T."/>
            <person name="Merkel B.J."/>
            <person name="Hornburger P."/>
            <person name="Mueller R.-W."/>
            <person name="Bruemmer F."/>
            <person name="Labrenz M."/>
            <person name="Spormann A.M."/>
            <person name="Op den Camp H."/>
            <person name="Overmann J."/>
            <person name="Amann R."/>
            <person name="Jetten M.S.M."/>
            <person name="Mascher T."/>
            <person name="Medema M.H."/>
            <person name="Devos D.P."/>
            <person name="Kaster A.-K."/>
            <person name="Ovreas L."/>
            <person name="Rohde M."/>
            <person name="Galperin M.Y."/>
            <person name="Jogler C."/>
        </authorList>
    </citation>
    <scope>NUCLEOTIDE SEQUENCE [LARGE SCALE GENOMIC DNA]</scope>
    <source>
        <strain evidence="6 7">Pla163</strain>
    </source>
</reference>
<dbReference type="SUPFAM" id="SSF56281">
    <property type="entry name" value="Metallo-hydrolase/oxidoreductase"/>
    <property type="match status" value="1"/>
</dbReference>
<name>A0A518CYC7_9BACT</name>
<dbReference type="OrthoDB" id="9802897at2"/>
<dbReference type="InterPro" id="IPR036866">
    <property type="entry name" value="RibonucZ/Hydroxyglut_hydro"/>
</dbReference>